<dbReference type="FunFam" id="3.40.50.1400:FF:000002">
    <property type="entry name" value="Ferrochelatase"/>
    <property type="match status" value="1"/>
</dbReference>
<dbReference type="CDD" id="cd00419">
    <property type="entry name" value="Ferrochelatase_C"/>
    <property type="match status" value="1"/>
</dbReference>
<evidence type="ECO:0000313" key="11">
    <source>
        <dbReference type="EMBL" id="PWW14398.1"/>
    </source>
</evidence>
<feature type="binding site" evidence="9">
    <location>
        <position position="210"/>
    </location>
    <ligand>
        <name>Fe(2+)</name>
        <dbReference type="ChEBI" id="CHEBI:29033"/>
    </ligand>
</feature>
<dbReference type="PANTHER" id="PTHR11108:SF1">
    <property type="entry name" value="FERROCHELATASE, MITOCHONDRIAL"/>
    <property type="match status" value="1"/>
</dbReference>
<evidence type="ECO:0000313" key="12">
    <source>
        <dbReference type="Proteomes" id="UP000246964"/>
    </source>
</evidence>
<evidence type="ECO:0000256" key="3">
    <source>
        <dbReference type="ARBA" id="ARBA00022723"/>
    </source>
</evidence>
<keyword evidence="4 9" id="KW-0408">Iron</keyword>
<dbReference type="Proteomes" id="UP000246964">
    <property type="component" value="Unassembled WGS sequence"/>
</dbReference>
<dbReference type="RefSeq" id="WP_110075294.1">
    <property type="nucleotide sequence ID" value="NZ_QGTT01000003.1"/>
</dbReference>
<dbReference type="AlphaFoldDB" id="A0A317QB34"/>
<comment type="catalytic activity">
    <reaction evidence="8">
        <text>Fe-coproporphyrin III + 2 H(+) = coproporphyrin III + Fe(2+)</text>
        <dbReference type="Rhea" id="RHEA:49572"/>
        <dbReference type="ChEBI" id="CHEBI:15378"/>
        <dbReference type="ChEBI" id="CHEBI:29033"/>
        <dbReference type="ChEBI" id="CHEBI:68438"/>
        <dbReference type="ChEBI" id="CHEBI:131725"/>
        <dbReference type="EC" id="4.99.1.9"/>
    </reaction>
    <physiologicalReaction direction="right-to-left" evidence="8">
        <dbReference type="Rhea" id="RHEA:49574"/>
    </physiologicalReaction>
</comment>
<dbReference type="GO" id="GO:0046872">
    <property type="term" value="F:metal ion binding"/>
    <property type="evidence" value="ECO:0007669"/>
    <property type="project" value="UniProtKB-KW"/>
</dbReference>
<sequence length="366" mass="41721">MKFTGSPKFSHQQRDRIGVLITNLGTPDAPDTPSLRRYLRQFLSDPRVVEVPRLLWWLILNLVILVIRPKRSAAAYKTVWTERGSPLLFHTQDQQRALQQALARDYGDDVLVEFAMRYGNPSIQQGLQSLFEQGARKLMVLPLYPQYSAATSGSTFDAIAADFTQRRWLPDFRFIAHYHDYAPYIKAVAQSIERYWQHHGKPDKLVLSYHGVPLKYLHQGDPYHCECHKTSRLIAEQLGLSKDQYVTTFQSRFGREEWLQPYTDATLKALPGQGVKNIHVVCPGFSADCLETIEEIGEENREYFIEAGGENYAYIPALNAEPEHIEALAQLVRDNLVGWQLHHDESARAARAEAVQAALKESKSDG</sequence>
<keyword evidence="7 9" id="KW-0627">Porphyrin biosynthesis</keyword>
<dbReference type="InterPro" id="IPR001015">
    <property type="entry name" value="Ferrochelatase"/>
</dbReference>
<comment type="catalytic activity">
    <reaction evidence="9 10">
        <text>heme b + 2 H(+) = protoporphyrin IX + Fe(2+)</text>
        <dbReference type="Rhea" id="RHEA:22584"/>
        <dbReference type="ChEBI" id="CHEBI:15378"/>
        <dbReference type="ChEBI" id="CHEBI:29033"/>
        <dbReference type="ChEBI" id="CHEBI:57306"/>
        <dbReference type="ChEBI" id="CHEBI:60344"/>
        <dbReference type="EC" id="4.98.1.1"/>
    </reaction>
</comment>
<dbReference type="UniPathway" id="UPA00252">
    <property type="reaction ID" value="UER00325"/>
</dbReference>
<dbReference type="EC" id="4.98.1.1" evidence="9 10"/>
<evidence type="ECO:0000256" key="5">
    <source>
        <dbReference type="ARBA" id="ARBA00023133"/>
    </source>
</evidence>
<gene>
    <name evidence="9" type="primary">hemH</name>
    <name evidence="11" type="ORF">DET45_10390</name>
</gene>
<evidence type="ECO:0000256" key="7">
    <source>
        <dbReference type="ARBA" id="ARBA00023244"/>
    </source>
</evidence>
<dbReference type="EMBL" id="QGTT01000003">
    <property type="protein sequence ID" value="PWW14398.1"/>
    <property type="molecule type" value="Genomic_DNA"/>
</dbReference>
<dbReference type="OrthoDB" id="9809741at2"/>
<reference evidence="11 12" key="1">
    <citation type="submission" date="2018-05" db="EMBL/GenBank/DDBJ databases">
        <title>Freshwater and sediment microbial communities from various areas in North America, analyzing microbe dynamics in response to fracking.</title>
        <authorList>
            <person name="Lamendella R."/>
        </authorList>
    </citation>
    <scope>NUCLEOTIDE SEQUENCE [LARGE SCALE GENOMIC DNA]</scope>
    <source>
        <strain evidence="11 12">125B1</strain>
    </source>
</reference>
<evidence type="ECO:0000256" key="6">
    <source>
        <dbReference type="ARBA" id="ARBA00023239"/>
    </source>
</evidence>
<keyword evidence="12" id="KW-1185">Reference proteome</keyword>
<comment type="pathway">
    <text evidence="9 10">Porphyrin-containing compound metabolism; protoheme biosynthesis; protoheme from protoporphyrin-IX: step 1/1.</text>
</comment>
<accession>A0A317QB34</accession>
<comment type="function">
    <text evidence="9 10">Catalyzes the ferrous insertion into protoporphyrin IX.</text>
</comment>
<comment type="subcellular location">
    <subcellularLocation>
        <location evidence="9 10">Cytoplasm</location>
    </subcellularLocation>
</comment>
<dbReference type="HAMAP" id="MF_00323">
    <property type="entry name" value="Ferrochelatase"/>
    <property type="match status" value="1"/>
</dbReference>
<feature type="binding site" evidence="9">
    <location>
        <position position="291"/>
    </location>
    <ligand>
        <name>Fe(2+)</name>
        <dbReference type="ChEBI" id="CHEBI:29033"/>
    </ligand>
</feature>
<evidence type="ECO:0000256" key="8">
    <source>
        <dbReference type="ARBA" id="ARBA00024536"/>
    </source>
</evidence>
<keyword evidence="5 9" id="KW-0350">Heme biosynthesis</keyword>
<keyword evidence="6 9" id="KW-0456">Lyase</keyword>
<name>A0A317QB34_9GAMM</name>
<keyword evidence="2 9" id="KW-0963">Cytoplasm</keyword>
<dbReference type="InterPro" id="IPR019772">
    <property type="entry name" value="Ferrochelatase_AS"/>
</dbReference>
<dbReference type="Gene3D" id="3.40.50.1400">
    <property type="match status" value="2"/>
</dbReference>
<evidence type="ECO:0000256" key="2">
    <source>
        <dbReference type="ARBA" id="ARBA00022490"/>
    </source>
</evidence>
<dbReference type="InterPro" id="IPR033659">
    <property type="entry name" value="Ferrochelatase_N"/>
</dbReference>
<dbReference type="InterPro" id="IPR033644">
    <property type="entry name" value="Ferrochelatase_C"/>
</dbReference>
<organism evidence="11 12">
    <name type="scientific">Pseudidiomarina maritima</name>
    <dbReference type="NCBI Taxonomy" id="519453"/>
    <lineage>
        <taxon>Bacteria</taxon>
        <taxon>Pseudomonadati</taxon>
        <taxon>Pseudomonadota</taxon>
        <taxon>Gammaproteobacteria</taxon>
        <taxon>Alteromonadales</taxon>
        <taxon>Idiomarinaceae</taxon>
        <taxon>Pseudidiomarina</taxon>
    </lineage>
</organism>
<evidence type="ECO:0000256" key="4">
    <source>
        <dbReference type="ARBA" id="ARBA00023004"/>
    </source>
</evidence>
<dbReference type="CDD" id="cd03411">
    <property type="entry name" value="Ferrochelatase_N"/>
    <property type="match status" value="1"/>
</dbReference>
<dbReference type="Pfam" id="PF00762">
    <property type="entry name" value="Ferrochelatase"/>
    <property type="match status" value="1"/>
</dbReference>
<dbReference type="SUPFAM" id="SSF53800">
    <property type="entry name" value="Chelatase"/>
    <property type="match status" value="1"/>
</dbReference>
<comment type="caution">
    <text evidence="11">The sequence shown here is derived from an EMBL/GenBank/DDBJ whole genome shotgun (WGS) entry which is preliminary data.</text>
</comment>
<dbReference type="PROSITE" id="PS00534">
    <property type="entry name" value="FERROCHELATASE"/>
    <property type="match status" value="1"/>
</dbReference>
<protein>
    <recommendedName>
        <fullName evidence="9 10">Ferrochelatase</fullName>
        <ecNumber evidence="9 10">4.98.1.1</ecNumber>
    </recommendedName>
    <alternativeName>
        <fullName evidence="9">Heme synthase</fullName>
    </alternativeName>
    <alternativeName>
        <fullName evidence="9">Protoheme ferro-lyase</fullName>
    </alternativeName>
</protein>
<dbReference type="GO" id="GO:0004325">
    <property type="term" value="F:ferrochelatase activity"/>
    <property type="evidence" value="ECO:0007669"/>
    <property type="project" value="UniProtKB-UniRule"/>
</dbReference>
<keyword evidence="3 9" id="KW-0479">Metal-binding</keyword>
<evidence type="ECO:0000256" key="9">
    <source>
        <dbReference type="HAMAP-Rule" id="MF_00323"/>
    </source>
</evidence>
<proteinExistence type="inferred from homology"/>
<comment type="similarity">
    <text evidence="1 9 10">Belongs to the ferrochelatase family.</text>
</comment>
<dbReference type="GO" id="GO:0006783">
    <property type="term" value="P:heme biosynthetic process"/>
    <property type="evidence" value="ECO:0007669"/>
    <property type="project" value="UniProtKB-UniRule"/>
</dbReference>
<evidence type="ECO:0000256" key="10">
    <source>
        <dbReference type="RuleBase" id="RU000607"/>
    </source>
</evidence>
<evidence type="ECO:0000256" key="1">
    <source>
        <dbReference type="ARBA" id="ARBA00007718"/>
    </source>
</evidence>
<dbReference type="STRING" id="519453.SAMN04488070_0302"/>
<dbReference type="PANTHER" id="PTHR11108">
    <property type="entry name" value="FERROCHELATASE"/>
    <property type="match status" value="1"/>
</dbReference>
<dbReference type="GO" id="GO:0005737">
    <property type="term" value="C:cytoplasm"/>
    <property type="evidence" value="ECO:0007669"/>
    <property type="project" value="UniProtKB-SubCell"/>
</dbReference>
<dbReference type="NCBIfam" id="TIGR00109">
    <property type="entry name" value="hemH"/>
    <property type="match status" value="1"/>
</dbReference>